<evidence type="ECO:0000256" key="5">
    <source>
        <dbReference type="ARBA" id="ARBA00022840"/>
    </source>
</evidence>
<dbReference type="Gene3D" id="2.70.150.10">
    <property type="entry name" value="Calcium-transporting ATPase, cytoplasmic transduction domain A"/>
    <property type="match status" value="1"/>
</dbReference>
<dbReference type="GO" id="GO:0005886">
    <property type="term" value="C:plasma membrane"/>
    <property type="evidence" value="ECO:0007669"/>
    <property type="project" value="TreeGrafter"/>
</dbReference>
<dbReference type="Pfam" id="PF00690">
    <property type="entry name" value="Cation_ATPase_N"/>
    <property type="match status" value="1"/>
</dbReference>
<name>A0A9P6L115_9AGAM</name>
<dbReference type="Gene3D" id="3.40.1110.10">
    <property type="entry name" value="Calcium-transporting ATPase, cytoplasmic domain N"/>
    <property type="match status" value="1"/>
</dbReference>
<feature type="transmembrane region" description="Helical" evidence="10">
    <location>
        <begin position="336"/>
        <end position="354"/>
    </location>
</feature>
<feature type="transmembrane region" description="Helical" evidence="10">
    <location>
        <begin position="1106"/>
        <end position="1125"/>
    </location>
</feature>
<comment type="caution">
    <text evidence="12">The sequence shown here is derived from an EMBL/GenBank/DDBJ whole genome shotgun (WGS) entry which is preliminary data.</text>
</comment>
<feature type="transmembrane region" description="Helical" evidence="10">
    <location>
        <begin position="1024"/>
        <end position="1042"/>
    </location>
</feature>
<feature type="compositionally biased region" description="Low complexity" evidence="9">
    <location>
        <begin position="61"/>
        <end position="72"/>
    </location>
</feature>
<dbReference type="FunFam" id="3.40.1110.10:FF:000031">
    <property type="entry name" value="Calcium-transporting ATPase"/>
    <property type="match status" value="1"/>
</dbReference>
<keyword evidence="4" id="KW-0547">Nucleotide-binding</keyword>
<dbReference type="GO" id="GO:0016887">
    <property type="term" value="F:ATP hydrolysis activity"/>
    <property type="evidence" value="ECO:0007669"/>
    <property type="project" value="InterPro"/>
</dbReference>
<proteinExistence type="predicted"/>
<dbReference type="InterPro" id="IPR023214">
    <property type="entry name" value="HAD_sf"/>
</dbReference>
<feature type="compositionally biased region" description="Basic and acidic residues" evidence="9">
    <location>
        <begin position="45"/>
        <end position="59"/>
    </location>
</feature>
<feature type="transmembrane region" description="Helical" evidence="10">
    <location>
        <begin position="514"/>
        <end position="536"/>
    </location>
</feature>
<dbReference type="Proteomes" id="UP000736335">
    <property type="component" value="Unassembled WGS sequence"/>
</dbReference>
<evidence type="ECO:0000256" key="1">
    <source>
        <dbReference type="ARBA" id="ARBA00004127"/>
    </source>
</evidence>
<feature type="region of interest" description="Disordered" evidence="9">
    <location>
        <begin position="628"/>
        <end position="647"/>
    </location>
</feature>
<keyword evidence="3" id="KW-0479">Metal-binding</keyword>
<dbReference type="Pfam" id="PF13246">
    <property type="entry name" value="Cation_ATPase"/>
    <property type="match status" value="1"/>
</dbReference>
<dbReference type="PANTHER" id="PTHR24093:SF369">
    <property type="entry name" value="CALCIUM-TRANSPORTING ATPASE"/>
    <property type="match status" value="1"/>
</dbReference>
<feature type="transmembrane region" description="Helical" evidence="10">
    <location>
        <begin position="990"/>
        <end position="1012"/>
    </location>
</feature>
<evidence type="ECO:0000256" key="4">
    <source>
        <dbReference type="ARBA" id="ARBA00022741"/>
    </source>
</evidence>
<dbReference type="GO" id="GO:0005388">
    <property type="term" value="F:P-type calcium transporter activity"/>
    <property type="evidence" value="ECO:0007669"/>
    <property type="project" value="TreeGrafter"/>
</dbReference>
<dbReference type="InterPro" id="IPR008250">
    <property type="entry name" value="ATPase_P-typ_transduc_dom_A_sf"/>
</dbReference>
<dbReference type="FunFam" id="2.70.150.10:FF:000028">
    <property type="entry name" value="Calcium-transporting ATPase"/>
    <property type="match status" value="1"/>
</dbReference>
<sequence length="1195" mass="128684">MDDSSNPTIVLSSTQVTHVEHEEFLPLAPLTSSTSSLSPGYQAKSDTRPAHKTTDEGRSRTTIPTHHFTNTTSPGENKPGYGTTSLALLGPDGPNCSHSRGQSSATMILTEEGTIDNGSSGIPRLHPAPSNIDTGNLEIRTNACEKARNRVRSYAKGILHEGDGDEEMDPELDPAQDTNLNPAPFKFRPHHLASLVDPKNLDALEAFGGIIGLLAGLGVNPRCGLPIGGNVSRPEHLPTVTVSGFSGGKLQGLEQYSYEGPPFTSTIEDRQQVYGVNVLPVQGSRSLLQLIWLALKDRVLILLSIAAVISLALGLFQDFGPGRAPGKPPVDWVEGVAIIGAIFVVVMVGSLNDWQKERQFRILNDKKKERGVKVVRCGDERVIDVKDLLVGDIALLEPGEIIPCDGVFISGHNVRCDESGATGESDAIKKVSYDDCIALRETAKYATANGQGSDTTHTHADCFMVSGSKIREGHGKYVVIAVGRKSFNGRTMMALWGSPEPTPLQKKLNKLAELIARIGGGAGFALFIALTIRLFAQFGTEEPARTADEKGIAFTQILIISVTLVVVAVPEGLPLAVSLALAFATRRMTTEKILVRILGSYWHTHSNVMTVVAGSIGVHGKFARNLKDSKNRTNAPNQAQDCDLPPEQDITEVADEPHIDCKDADDFSIDQSQISSILSPQLRRLFNQSIAINSTAFEGVDPEAEEVVFVGSKTETALLQFAKDLGWDNWRHTRDSAEIFQMIPFSSERKAMGVVIRLRPGRYRLFLKGASEILTKKCTRHVVVSKNADQTPDPHSEIGTKAIDETTKDNISRTISFYANQMLRTIALCYRDFSSWPPPGAQLQSADEVGYDDLLDDVILVAIIGIGDPLRPGVRDAVASCRRAGVTVKMCTGDNVHTARSIATQCGIYTAGGIIMEGSAFRALDPKDRTELLVETLRSLGEIVGVTGDGTNDGPALKTANVGFSMGIAGTEVAKEASDVILMDDNFSSIFLQFQISTNITTVIITFVSAVASGEEGSVLTAVQLLWINIIMDTFAALALATDPASKSLLDRKPDTLAIIFTLHFLGHAILGLDHSDEGDKIIFNSVNCRRLDNKLNVFEGILNNWYFIVVTFVDSLVFVGGTAFQVMPIPAREWGISLALGFASNPSGALIRYIPTPPLELILPITGPKALEFPALVASSVGAGSAPLSETRSS</sequence>
<keyword evidence="7 10" id="KW-1133">Transmembrane helix</keyword>
<feature type="region of interest" description="Disordered" evidence="9">
    <location>
        <begin position="30"/>
        <end position="101"/>
    </location>
</feature>
<feature type="compositionally biased region" description="Low complexity" evidence="9">
    <location>
        <begin position="30"/>
        <end position="39"/>
    </location>
</feature>
<evidence type="ECO:0000313" key="13">
    <source>
        <dbReference type="Proteomes" id="UP000736335"/>
    </source>
</evidence>
<dbReference type="GO" id="GO:0006874">
    <property type="term" value="P:intracellular calcium ion homeostasis"/>
    <property type="evidence" value="ECO:0007669"/>
    <property type="project" value="TreeGrafter"/>
</dbReference>
<evidence type="ECO:0000313" key="12">
    <source>
        <dbReference type="EMBL" id="KAF9777369.1"/>
    </source>
</evidence>
<dbReference type="InterPro" id="IPR001757">
    <property type="entry name" value="P_typ_ATPase"/>
</dbReference>
<dbReference type="AlphaFoldDB" id="A0A9P6L115"/>
<keyword evidence="8 10" id="KW-0472">Membrane</keyword>
<dbReference type="SMART" id="SM00831">
    <property type="entry name" value="Cation_ATPase_N"/>
    <property type="match status" value="1"/>
</dbReference>
<dbReference type="InterPro" id="IPR006068">
    <property type="entry name" value="ATPase_P-typ_cation-transptr_C"/>
</dbReference>
<organism evidence="12 13">
    <name type="scientific">Thelephora terrestris</name>
    <dbReference type="NCBI Taxonomy" id="56493"/>
    <lineage>
        <taxon>Eukaryota</taxon>
        <taxon>Fungi</taxon>
        <taxon>Dikarya</taxon>
        <taxon>Basidiomycota</taxon>
        <taxon>Agaricomycotina</taxon>
        <taxon>Agaricomycetes</taxon>
        <taxon>Thelephorales</taxon>
        <taxon>Thelephoraceae</taxon>
        <taxon>Thelephora</taxon>
    </lineage>
</organism>
<evidence type="ECO:0000256" key="10">
    <source>
        <dbReference type="SAM" id="Phobius"/>
    </source>
</evidence>
<dbReference type="SUPFAM" id="SSF81653">
    <property type="entry name" value="Calcium ATPase, transduction domain A"/>
    <property type="match status" value="1"/>
</dbReference>
<dbReference type="InterPro" id="IPR023298">
    <property type="entry name" value="ATPase_P-typ_TM_dom_sf"/>
</dbReference>
<keyword evidence="5" id="KW-0067">ATP-binding</keyword>
<dbReference type="GO" id="GO:0046872">
    <property type="term" value="F:metal ion binding"/>
    <property type="evidence" value="ECO:0007669"/>
    <property type="project" value="UniProtKB-KW"/>
</dbReference>
<feature type="transmembrane region" description="Helical" evidence="10">
    <location>
        <begin position="1054"/>
        <end position="1071"/>
    </location>
</feature>
<dbReference type="SUPFAM" id="SSF81665">
    <property type="entry name" value="Calcium ATPase, transmembrane domain M"/>
    <property type="match status" value="1"/>
</dbReference>
<dbReference type="InterPro" id="IPR059000">
    <property type="entry name" value="ATPase_P-type_domA"/>
</dbReference>
<reference evidence="12" key="2">
    <citation type="submission" date="2020-11" db="EMBL/GenBank/DDBJ databases">
        <authorList>
            <consortium name="DOE Joint Genome Institute"/>
            <person name="Kuo A."/>
            <person name="Miyauchi S."/>
            <person name="Kiss E."/>
            <person name="Drula E."/>
            <person name="Kohler A."/>
            <person name="Sanchez-Garcia M."/>
            <person name="Andreopoulos B."/>
            <person name="Barry K.W."/>
            <person name="Bonito G."/>
            <person name="Buee M."/>
            <person name="Carver A."/>
            <person name="Chen C."/>
            <person name="Cichocki N."/>
            <person name="Clum A."/>
            <person name="Culley D."/>
            <person name="Crous P.W."/>
            <person name="Fauchery L."/>
            <person name="Girlanda M."/>
            <person name="Hayes R."/>
            <person name="Keri Z."/>
            <person name="Labutti K."/>
            <person name="Lipzen A."/>
            <person name="Lombard V."/>
            <person name="Magnuson J."/>
            <person name="Maillard F."/>
            <person name="Morin E."/>
            <person name="Murat C."/>
            <person name="Nolan M."/>
            <person name="Ohm R."/>
            <person name="Pangilinan J."/>
            <person name="Pereira M."/>
            <person name="Perotto S."/>
            <person name="Peter M."/>
            <person name="Riley R."/>
            <person name="Sitrit Y."/>
            <person name="Stielow B."/>
            <person name="Szollosi G."/>
            <person name="Zifcakova L."/>
            <person name="Stursova M."/>
            <person name="Spatafora J.W."/>
            <person name="Tedersoo L."/>
            <person name="Vaario L.-M."/>
            <person name="Yamada A."/>
            <person name="Yan M."/>
            <person name="Wang P."/>
            <person name="Xu J."/>
            <person name="Bruns T."/>
            <person name="Baldrian P."/>
            <person name="Vilgalys R."/>
            <person name="Henrissat B."/>
            <person name="Grigoriev I.V."/>
            <person name="Hibbett D."/>
            <person name="Nagy L.G."/>
            <person name="Martin F.M."/>
        </authorList>
    </citation>
    <scope>NUCLEOTIDE SEQUENCE</scope>
    <source>
        <strain evidence="12">UH-Tt-Lm1</strain>
    </source>
</reference>
<dbReference type="PANTHER" id="PTHR24093">
    <property type="entry name" value="CATION TRANSPORTING ATPASE"/>
    <property type="match status" value="1"/>
</dbReference>
<protein>
    <submittedName>
        <fullName evidence="12">Ca-transporting ATPase</fullName>
    </submittedName>
</protein>
<dbReference type="GO" id="GO:0005524">
    <property type="term" value="F:ATP binding"/>
    <property type="evidence" value="ECO:0007669"/>
    <property type="project" value="UniProtKB-KW"/>
</dbReference>
<dbReference type="OrthoDB" id="3352408at2759"/>
<evidence type="ECO:0000256" key="8">
    <source>
        <dbReference type="ARBA" id="ARBA00023136"/>
    </source>
</evidence>
<dbReference type="EMBL" id="WIUZ02000045">
    <property type="protein sequence ID" value="KAF9777369.1"/>
    <property type="molecule type" value="Genomic_DNA"/>
</dbReference>
<evidence type="ECO:0000256" key="3">
    <source>
        <dbReference type="ARBA" id="ARBA00022723"/>
    </source>
</evidence>
<evidence type="ECO:0000256" key="9">
    <source>
        <dbReference type="SAM" id="MobiDB-lite"/>
    </source>
</evidence>
<dbReference type="Gene3D" id="1.20.1110.10">
    <property type="entry name" value="Calcium-transporting ATPase, transmembrane domain"/>
    <property type="match status" value="3"/>
</dbReference>
<dbReference type="PRINTS" id="PR00119">
    <property type="entry name" value="CATATPASE"/>
</dbReference>
<dbReference type="InterPro" id="IPR023299">
    <property type="entry name" value="ATPase_P-typ_cyto_dom_N"/>
</dbReference>
<dbReference type="GO" id="GO:0012505">
    <property type="term" value="C:endomembrane system"/>
    <property type="evidence" value="ECO:0007669"/>
    <property type="project" value="UniProtKB-SubCell"/>
</dbReference>
<evidence type="ECO:0000256" key="6">
    <source>
        <dbReference type="ARBA" id="ARBA00022842"/>
    </source>
</evidence>
<dbReference type="PRINTS" id="PR00120">
    <property type="entry name" value="HATPASE"/>
</dbReference>
<evidence type="ECO:0000256" key="2">
    <source>
        <dbReference type="ARBA" id="ARBA00022692"/>
    </source>
</evidence>
<dbReference type="InterPro" id="IPR036412">
    <property type="entry name" value="HAD-like_sf"/>
</dbReference>
<dbReference type="SUPFAM" id="SSF81660">
    <property type="entry name" value="Metal cation-transporting ATPase, ATP-binding domain N"/>
    <property type="match status" value="1"/>
</dbReference>
<evidence type="ECO:0000256" key="7">
    <source>
        <dbReference type="ARBA" id="ARBA00022989"/>
    </source>
</evidence>
<dbReference type="SUPFAM" id="SSF56784">
    <property type="entry name" value="HAD-like"/>
    <property type="match status" value="1"/>
</dbReference>
<keyword evidence="6" id="KW-0460">Magnesium</keyword>
<keyword evidence="2 10" id="KW-0812">Transmembrane</keyword>
<evidence type="ECO:0000259" key="11">
    <source>
        <dbReference type="SMART" id="SM00831"/>
    </source>
</evidence>
<dbReference type="Pfam" id="PF00122">
    <property type="entry name" value="E1-E2_ATPase"/>
    <property type="match status" value="1"/>
</dbReference>
<keyword evidence="13" id="KW-1185">Reference proteome</keyword>
<accession>A0A9P6L115</accession>
<dbReference type="InterPro" id="IPR004014">
    <property type="entry name" value="ATPase_P-typ_cation-transptr_N"/>
</dbReference>
<dbReference type="NCBIfam" id="TIGR01494">
    <property type="entry name" value="ATPase_P-type"/>
    <property type="match status" value="1"/>
</dbReference>
<reference evidence="12" key="1">
    <citation type="journal article" date="2020" name="Nat. Commun.">
        <title>Large-scale genome sequencing of mycorrhizal fungi provides insights into the early evolution of symbiotic traits.</title>
        <authorList>
            <person name="Miyauchi S."/>
            <person name="Kiss E."/>
            <person name="Kuo A."/>
            <person name="Drula E."/>
            <person name="Kohler A."/>
            <person name="Sanchez-Garcia M."/>
            <person name="Morin E."/>
            <person name="Andreopoulos B."/>
            <person name="Barry K.W."/>
            <person name="Bonito G."/>
            <person name="Buee M."/>
            <person name="Carver A."/>
            <person name="Chen C."/>
            <person name="Cichocki N."/>
            <person name="Clum A."/>
            <person name="Culley D."/>
            <person name="Crous P.W."/>
            <person name="Fauchery L."/>
            <person name="Girlanda M."/>
            <person name="Hayes R.D."/>
            <person name="Keri Z."/>
            <person name="LaButti K."/>
            <person name="Lipzen A."/>
            <person name="Lombard V."/>
            <person name="Magnuson J."/>
            <person name="Maillard F."/>
            <person name="Murat C."/>
            <person name="Nolan M."/>
            <person name="Ohm R.A."/>
            <person name="Pangilinan J."/>
            <person name="Pereira M.F."/>
            <person name="Perotto S."/>
            <person name="Peter M."/>
            <person name="Pfister S."/>
            <person name="Riley R."/>
            <person name="Sitrit Y."/>
            <person name="Stielow J.B."/>
            <person name="Szollosi G."/>
            <person name="Zifcakova L."/>
            <person name="Stursova M."/>
            <person name="Spatafora J.W."/>
            <person name="Tedersoo L."/>
            <person name="Vaario L.M."/>
            <person name="Yamada A."/>
            <person name="Yan M."/>
            <person name="Wang P."/>
            <person name="Xu J."/>
            <person name="Bruns T."/>
            <person name="Baldrian P."/>
            <person name="Vilgalys R."/>
            <person name="Dunand C."/>
            <person name="Henrissat B."/>
            <person name="Grigoriev I.V."/>
            <person name="Hibbett D."/>
            <person name="Nagy L.G."/>
            <person name="Martin F.M."/>
        </authorList>
    </citation>
    <scope>NUCLEOTIDE SEQUENCE</scope>
    <source>
        <strain evidence="12">UH-Tt-Lm1</strain>
    </source>
</reference>
<feature type="transmembrane region" description="Helical" evidence="10">
    <location>
        <begin position="556"/>
        <end position="584"/>
    </location>
</feature>
<comment type="subcellular location">
    <subcellularLocation>
        <location evidence="1">Endomembrane system</location>
        <topology evidence="1">Multi-pass membrane protein</topology>
    </subcellularLocation>
</comment>
<dbReference type="Pfam" id="PF00689">
    <property type="entry name" value="Cation_ATPase_C"/>
    <property type="match status" value="1"/>
</dbReference>
<gene>
    <name evidence="12" type="ORF">BJ322DRAFT_1115082</name>
</gene>
<dbReference type="Gene3D" id="3.40.50.1000">
    <property type="entry name" value="HAD superfamily/HAD-like"/>
    <property type="match status" value="1"/>
</dbReference>
<feature type="domain" description="Cation-transporting P-type ATPase N-terminal" evidence="11">
    <location>
        <begin position="233"/>
        <end position="315"/>
    </location>
</feature>
<feature type="transmembrane region" description="Helical" evidence="10">
    <location>
        <begin position="299"/>
        <end position="316"/>
    </location>
</feature>